<dbReference type="AlphaFoldDB" id="A0A7X4LLI2"/>
<dbReference type="InterPro" id="IPR036388">
    <property type="entry name" value="WH-like_DNA-bd_sf"/>
</dbReference>
<comment type="caution">
    <text evidence="2">The sequence shown here is derived from an EMBL/GenBank/DDBJ whole genome shotgun (WGS) entry which is preliminary data.</text>
</comment>
<evidence type="ECO:0000313" key="2">
    <source>
        <dbReference type="EMBL" id="MZI94173.1"/>
    </source>
</evidence>
<dbReference type="Gene3D" id="3.30.420.40">
    <property type="match status" value="2"/>
</dbReference>
<dbReference type="Gene3D" id="1.10.10.10">
    <property type="entry name" value="Winged helix-like DNA-binding domain superfamily/Winged helix DNA-binding domain"/>
    <property type="match status" value="1"/>
</dbReference>
<sequence length="394" mass="43137">MKKLNGKNRVVALLRKEAYSRVELARATGLGKSALTKVTKALFDEGIIEEAQVAVKQSSEQGRGRPETLLQLVPNIKFSLCFYLTKQGVSSYLIDFTGKIHAANEVDWPVDPANHDIHVAYSTDVLLNIVKQEANVLCAQHSLTLDQLELISIATFGKVSQQDGIVVHSQFFQDTNVKLAEIIGECLGVTTKIFNVDYCCAFQLQQMYPEKESFISLCLGLGLGLGLCLDGQLVTGRLGSTLGIGHVNYEPNGKKCYCGAKGCTEAYVTSDAIIDEIESLRGLSISGNDVSEKMQSIKQLLSSGDVAAHRSIEKVSQAVGDILAQLMVTFDISTIFMSGDTAVLFHYLEQYIRQYLTSDKRYQTLLTKPKIIRVTDVKASVGGLIQLTNSQIVI</sequence>
<dbReference type="SUPFAM" id="SSF53067">
    <property type="entry name" value="Actin-like ATPase domain"/>
    <property type="match status" value="2"/>
</dbReference>
<evidence type="ECO:0000313" key="3">
    <source>
        <dbReference type="Proteomes" id="UP000462621"/>
    </source>
</evidence>
<dbReference type="InterPro" id="IPR000600">
    <property type="entry name" value="ROK"/>
</dbReference>
<protein>
    <submittedName>
        <fullName evidence="2">ROK family protein</fullName>
    </submittedName>
</protein>
<name>A0A7X4LLI2_9VIBR</name>
<reference evidence="2 3" key="1">
    <citation type="submission" date="2019-10" db="EMBL/GenBank/DDBJ databases">
        <title>Vibrio sp. nov. isolated from a shrimp pond.</title>
        <authorList>
            <person name="Gomez-Gil B."/>
            <person name="Enciso-Ibarra J."/>
            <person name="Enciso-Ibarra K."/>
            <person name="Bolan-Mejia C."/>
        </authorList>
    </citation>
    <scope>NUCLEOTIDE SEQUENCE [LARGE SCALE GENOMIC DNA]</scope>
    <source>
        <strain evidence="2 3">CAIM 722</strain>
    </source>
</reference>
<dbReference type="Proteomes" id="UP000462621">
    <property type="component" value="Unassembled WGS sequence"/>
</dbReference>
<organism evidence="2 3">
    <name type="scientific">Vibrio eleionomae</name>
    <dbReference type="NCBI Taxonomy" id="2653505"/>
    <lineage>
        <taxon>Bacteria</taxon>
        <taxon>Pseudomonadati</taxon>
        <taxon>Pseudomonadota</taxon>
        <taxon>Gammaproteobacteria</taxon>
        <taxon>Vibrionales</taxon>
        <taxon>Vibrionaceae</taxon>
        <taxon>Vibrio</taxon>
    </lineage>
</organism>
<dbReference type="PANTHER" id="PTHR18964">
    <property type="entry name" value="ROK (REPRESSOR, ORF, KINASE) FAMILY"/>
    <property type="match status" value="1"/>
</dbReference>
<evidence type="ECO:0000256" key="1">
    <source>
        <dbReference type="ARBA" id="ARBA00006479"/>
    </source>
</evidence>
<proteinExistence type="inferred from homology"/>
<dbReference type="EMBL" id="WEKT01000024">
    <property type="protein sequence ID" value="MZI94173.1"/>
    <property type="molecule type" value="Genomic_DNA"/>
</dbReference>
<dbReference type="Pfam" id="PF00480">
    <property type="entry name" value="ROK"/>
    <property type="match status" value="1"/>
</dbReference>
<comment type="similarity">
    <text evidence="1">Belongs to the ROK (NagC/XylR) family.</text>
</comment>
<gene>
    <name evidence="2" type="ORF">F9817_13315</name>
</gene>
<dbReference type="RefSeq" id="WP_161156322.1">
    <property type="nucleotide sequence ID" value="NZ_WEKT01000024.1"/>
</dbReference>
<dbReference type="InterPro" id="IPR043129">
    <property type="entry name" value="ATPase_NBD"/>
</dbReference>
<keyword evidence="3" id="KW-1185">Reference proteome</keyword>
<dbReference type="InterPro" id="IPR036390">
    <property type="entry name" value="WH_DNA-bd_sf"/>
</dbReference>
<accession>A0A7X4LLI2</accession>
<dbReference type="SUPFAM" id="SSF46785">
    <property type="entry name" value="Winged helix' DNA-binding domain"/>
    <property type="match status" value="1"/>
</dbReference>
<dbReference type="PANTHER" id="PTHR18964:SF149">
    <property type="entry name" value="BIFUNCTIONAL UDP-N-ACETYLGLUCOSAMINE 2-EPIMERASE_N-ACETYLMANNOSAMINE KINASE"/>
    <property type="match status" value="1"/>
</dbReference>